<accession>A0A5M6IXI4</accession>
<keyword evidence="3" id="KW-1185">Reference proteome</keyword>
<feature type="region of interest" description="Disordered" evidence="1">
    <location>
        <begin position="1"/>
        <end position="35"/>
    </location>
</feature>
<gene>
    <name evidence="2" type="ORF">F1189_06455</name>
</gene>
<evidence type="ECO:0008006" key="4">
    <source>
        <dbReference type="Google" id="ProtNLM"/>
    </source>
</evidence>
<organism evidence="2 3">
    <name type="scientific">Rhodovastum atsumiense</name>
    <dbReference type="NCBI Taxonomy" id="504468"/>
    <lineage>
        <taxon>Bacteria</taxon>
        <taxon>Pseudomonadati</taxon>
        <taxon>Pseudomonadota</taxon>
        <taxon>Alphaproteobacteria</taxon>
        <taxon>Acetobacterales</taxon>
        <taxon>Acetobacteraceae</taxon>
        <taxon>Rhodovastum</taxon>
    </lineage>
</organism>
<evidence type="ECO:0000313" key="2">
    <source>
        <dbReference type="EMBL" id="KAA5613002.1"/>
    </source>
</evidence>
<proteinExistence type="predicted"/>
<evidence type="ECO:0000313" key="3">
    <source>
        <dbReference type="Proteomes" id="UP000325255"/>
    </source>
</evidence>
<dbReference type="OrthoDB" id="8456317at2"/>
<protein>
    <recommendedName>
        <fullName evidence="4">Outer membrane protein assembly factor BamE</fullName>
    </recommendedName>
</protein>
<dbReference type="EMBL" id="VWPK01000008">
    <property type="protein sequence ID" value="KAA5613002.1"/>
    <property type="molecule type" value="Genomic_DNA"/>
</dbReference>
<comment type="caution">
    <text evidence="2">The sequence shown here is derived from an EMBL/GenBank/DDBJ whole genome shotgun (WGS) entry which is preliminary data.</text>
</comment>
<feature type="compositionally biased region" description="Pro residues" evidence="1">
    <location>
        <begin position="22"/>
        <end position="32"/>
    </location>
</feature>
<evidence type="ECO:0000256" key="1">
    <source>
        <dbReference type="SAM" id="MobiDB-lite"/>
    </source>
</evidence>
<dbReference type="AlphaFoldDB" id="A0A5M6IXI4"/>
<reference evidence="2 3" key="1">
    <citation type="submission" date="2019-09" db="EMBL/GenBank/DDBJ databases">
        <title>Genome sequence of Rhodovastum atsumiense, a diverse member of the Acetobacteraceae family of non-sulfur purple photosynthetic bacteria.</title>
        <authorList>
            <person name="Meyer T."/>
            <person name="Kyndt J."/>
        </authorList>
    </citation>
    <scope>NUCLEOTIDE SEQUENCE [LARGE SCALE GENOMIC DNA]</scope>
    <source>
        <strain evidence="2 3">DSM 21279</strain>
    </source>
</reference>
<dbReference type="RefSeq" id="WP_150039903.1">
    <property type="nucleotide sequence ID" value="NZ_OW485601.1"/>
</dbReference>
<name>A0A5M6IXI4_9PROT</name>
<sequence length="119" mass="12658">MALLAPACVSAPPSAERTSAPAAPPPQRPPPAATQDLIGASAEDLFAMFGRPALRRRDGPAEVWLYVAGVECRLDLILFPDSDEPRVAHAAWRRAARVSERTCLHRLDPGSGQGLPARG</sequence>
<dbReference type="Proteomes" id="UP000325255">
    <property type="component" value="Unassembled WGS sequence"/>
</dbReference>